<evidence type="ECO:0000313" key="2">
    <source>
        <dbReference type="EMBL" id="MCU6695516.1"/>
    </source>
</evidence>
<name>A0ABT2RT71_9FIRM</name>
<dbReference type="InterPro" id="IPR036291">
    <property type="entry name" value="NAD(P)-bd_dom_sf"/>
</dbReference>
<dbReference type="CDD" id="cd05233">
    <property type="entry name" value="SDR_c"/>
    <property type="match status" value="1"/>
</dbReference>
<evidence type="ECO:0000256" key="1">
    <source>
        <dbReference type="ARBA" id="ARBA00006484"/>
    </source>
</evidence>
<dbReference type="PRINTS" id="PR00081">
    <property type="entry name" value="GDHRDH"/>
</dbReference>
<dbReference type="InterPro" id="IPR020904">
    <property type="entry name" value="Sc_DH/Rdtase_CS"/>
</dbReference>
<dbReference type="PROSITE" id="PS00061">
    <property type="entry name" value="ADH_SHORT"/>
    <property type="match status" value="1"/>
</dbReference>
<protein>
    <submittedName>
        <fullName evidence="2">3-oxoacyl-ACP reductase FabG</fullName>
    </submittedName>
</protein>
<proteinExistence type="inferred from homology"/>
<dbReference type="RefSeq" id="WP_158361516.1">
    <property type="nucleotide sequence ID" value="NZ_JAOQKC010000001.1"/>
</dbReference>
<sequence>MKNLKDKVVFITGGARGLGYAMAEKFAAEGAKIVIGDIQEALAMESAEKIQKEFGVETYAFQMDVTSVENIKAAFAKVKEHFGKLDVQVNCAGIQIRCPSKEFTEENWDKLMNVNLKGVFFCCQQAALLMGDSGGAIVNISSGTSTQTTPGRAPYVISKGGVNAMTAVLASEWAEDRNGKKAIRVNAVAPGWILTNMVQDGYRLGVVSENQILAAVPFKRLANPSEIADAVVFLGSDESSYITGQTLFVDGGWSALGMPAMDLIK</sequence>
<dbReference type="SUPFAM" id="SSF51735">
    <property type="entry name" value="NAD(P)-binding Rossmann-fold domains"/>
    <property type="match status" value="1"/>
</dbReference>
<dbReference type="PANTHER" id="PTHR42760">
    <property type="entry name" value="SHORT-CHAIN DEHYDROGENASES/REDUCTASES FAMILY MEMBER"/>
    <property type="match status" value="1"/>
</dbReference>
<dbReference type="Pfam" id="PF13561">
    <property type="entry name" value="adh_short_C2"/>
    <property type="match status" value="1"/>
</dbReference>
<accession>A0ABT2RT71</accession>
<dbReference type="Proteomes" id="UP001652461">
    <property type="component" value="Unassembled WGS sequence"/>
</dbReference>
<gene>
    <name evidence="2" type="ORF">OCV63_01190</name>
</gene>
<keyword evidence="3" id="KW-1185">Reference proteome</keyword>
<evidence type="ECO:0000313" key="3">
    <source>
        <dbReference type="Proteomes" id="UP001652461"/>
    </source>
</evidence>
<dbReference type="EMBL" id="JAOQKC010000001">
    <property type="protein sequence ID" value="MCU6695516.1"/>
    <property type="molecule type" value="Genomic_DNA"/>
</dbReference>
<reference evidence="2 3" key="1">
    <citation type="journal article" date="2021" name="ISME Commun">
        <title>Automated analysis of genomic sequences facilitates high-throughput and comprehensive description of bacteria.</title>
        <authorList>
            <person name="Hitch T.C.A."/>
        </authorList>
    </citation>
    <scope>NUCLEOTIDE SEQUENCE [LARGE SCALE GENOMIC DNA]</scope>
    <source>
        <strain evidence="2 3">Sanger_04</strain>
    </source>
</reference>
<comment type="similarity">
    <text evidence="1">Belongs to the short-chain dehydrogenases/reductases (SDR) family.</text>
</comment>
<dbReference type="NCBIfam" id="NF005559">
    <property type="entry name" value="PRK07231.1"/>
    <property type="match status" value="1"/>
</dbReference>
<dbReference type="PRINTS" id="PR00080">
    <property type="entry name" value="SDRFAMILY"/>
</dbReference>
<dbReference type="Gene3D" id="3.40.50.720">
    <property type="entry name" value="NAD(P)-binding Rossmann-like Domain"/>
    <property type="match status" value="1"/>
</dbReference>
<comment type="caution">
    <text evidence="2">The sequence shown here is derived from an EMBL/GenBank/DDBJ whole genome shotgun (WGS) entry which is preliminary data.</text>
</comment>
<organism evidence="2 3">
    <name type="scientific">Laedolimicola ammoniilytica</name>
    <dbReference type="NCBI Taxonomy" id="2981771"/>
    <lineage>
        <taxon>Bacteria</taxon>
        <taxon>Bacillati</taxon>
        <taxon>Bacillota</taxon>
        <taxon>Clostridia</taxon>
        <taxon>Lachnospirales</taxon>
        <taxon>Lachnospiraceae</taxon>
        <taxon>Laedolimicola</taxon>
    </lineage>
</organism>
<dbReference type="InterPro" id="IPR002347">
    <property type="entry name" value="SDR_fam"/>
</dbReference>